<keyword evidence="2" id="KW-1185">Reference proteome</keyword>
<protein>
    <submittedName>
        <fullName evidence="1">Uncharacterized protein</fullName>
    </submittedName>
</protein>
<accession>A0ABP7KW42</accession>
<gene>
    <name evidence="1" type="ORF">GCM10022405_11330</name>
</gene>
<evidence type="ECO:0000313" key="1">
    <source>
        <dbReference type="EMBL" id="GAA3887526.1"/>
    </source>
</evidence>
<dbReference type="EMBL" id="BAABDG010000002">
    <property type="protein sequence ID" value="GAA3887526.1"/>
    <property type="molecule type" value="Genomic_DNA"/>
</dbReference>
<organism evidence="1 2">
    <name type="scientific">Gibbsiella dentisursi</name>
    <dbReference type="NCBI Taxonomy" id="796890"/>
    <lineage>
        <taxon>Bacteria</taxon>
        <taxon>Pseudomonadati</taxon>
        <taxon>Pseudomonadota</taxon>
        <taxon>Gammaproteobacteria</taxon>
        <taxon>Enterobacterales</taxon>
        <taxon>Yersiniaceae</taxon>
        <taxon>Gibbsiella</taxon>
    </lineage>
</organism>
<proteinExistence type="predicted"/>
<evidence type="ECO:0000313" key="2">
    <source>
        <dbReference type="Proteomes" id="UP001499994"/>
    </source>
</evidence>
<comment type="caution">
    <text evidence="1">The sequence shown here is derived from an EMBL/GenBank/DDBJ whole genome shotgun (WGS) entry which is preliminary data.</text>
</comment>
<sequence length="64" mass="7252">MVCNYARQYLSVNNESLLLAMTYVFYGEYGRILGPFIINGNFNDEVDDAYKSRCGNNVLSCPSK</sequence>
<dbReference type="Proteomes" id="UP001499994">
    <property type="component" value="Unassembled WGS sequence"/>
</dbReference>
<reference evidence="2" key="1">
    <citation type="journal article" date="2019" name="Int. J. Syst. Evol. Microbiol.">
        <title>The Global Catalogue of Microorganisms (GCM) 10K type strain sequencing project: providing services to taxonomists for standard genome sequencing and annotation.</title>
        <authorList>
            <consortium name="The Broad Institute Genomics Platform"/>
            <consortium name="The Broad Institute Genome Sequencing Center for Infectious Disease"/>
            <person name="Wu L."/>
            <person name="Ma J."/>
        </authorList>
    </citation>
    <scope>NUCLEOTIDE SEQUENCE [LARGE SCALE GENOMIC DNA]</scope>
    <source>
        <strain evidence="2">JCM 17201</strain>
    </source>
</reference>
<name>A0ABP7KW42_9GAMM</name>